<dbReference type="SUPFAM" id="SSF55729">
    <property type="entry name" value="Acyl-CoA N-acyltransferases (Nat)"/>
    <property type="match status" value="1"/>
</dbReference>
<gene>
    <name evidence="1" type="ORF">FD30_GL000367</name>
</gene>
<reference evidence="1 2" key="1">
    <citation type="journal article" date="2015" name="Genome Announc.">
        <title>Expanding the biotechnology potential of lactobacilli through comparative genomics of 213 strains and associated genera.</title>
        <authorList>
            <person name="Sun Z."/>
            <person name="Harris H.M."/>
            <person name="McCann A."/>
            <person name="Guo C."/>
            <person name="Argimon S."/>
            <person name="Zhang W."/>
            <person name="Yang X."/>
            <person name="Jeffery I.B."/>
            <person name="Cooney J.C."/>
            <person name="Kagawa T.F."/>
            <person name="Liu W."/>
            <person name="Song Y."/>
            <person name="Salvetti E."/>
            <person name="Wrobel A."/>
            <person name="Rasinkangas P."/>
            <person name="Parkhill J."/>
            <person name="Rea M.C."/>
            <person name="O'Sullivan O."/>
            <person name="Ritari J."/>
            <person name="Douillard F.P."/>
            <person name="Paul Ross R."/>
            <person name="Yang R."/>
            <person name="Briner A.E."/>
            <person name="Felis G.E."/>
            <person name="de Vos W.M."/>
            <person name="Barrangou R."/>
            <person name="Klaenhammer T.R."/>
            <person name="Caufield P.W."/>
            <person name="Cui Y."/>
            <person name="Zhang H."/>
            <person name="O'Toole P.W."/>
        </authorList>
    </citation>
    <scope>NUCLEOTIDE SEQUENCE [LARGE SCALE GENOMIC DNA]</scope>
    <source>
        <strain evidence="1 2">DSM 19117</strain>
    </source>
</reference>
<organism evidence="1 2">
    <name type="scientific">Levilactobacillus namurensis DSM 19117</name>
    <dbReference type="NCBI Taxonomy" id="1423773"/>
    <lineage>
        <taxon>Bacteria</taxon>
        <taxon>Bacillati</taxon>
        <taxon>Bacillota</taxon>
        <taxon>Bacilli</taxon>
        <taxon>Lactobacillales</taxon>
        <taxon>Lactobacillaceae</taxon>
        <taxon>Levilactobacillus</taxon>
    </lineage>
</organism>
<dbReference type="PATRIC" id="fig|1423773.3.peg.375"/>
<protein>
    <submittedName>
        <fullName evidence="1">Uncharacterized protein</fullName>
    </submittedName>
</protein>
<keyword evidence="2" id="KW-1185">Reference proteome</keyword>
<dbReference type="Gene3D" id="3.40.630.30">
    <property type="match status" value="1"/>
</dbReference>
<comment type="caution">
    <text evidence="1">The sequence shown here is derived from an EMBL/GenBank/DDBJ whole genome shotgun (WGS) entry which is preliminary data.</text>
</comment>
<sequence>MSSFEGYHPLLTPNFRFDWLTQFRLKQVSQLTHQDLAETAEWVNATMRHTMARTALTWGIERRATHKLVGWGGFERLNLQQKTGRTYLTGPKLPANEQQEIVNRLVHFAQEELGLDDLELEASANLDTAVLTAAGLLQRGDVWHWQRR</sequence>
<proteinExistence type="predicted"/>
<evidence type="ECO:0000313" key="2">
    <source>
        <dbReference type="Proteomes" id="UP000051162"/>
    </source>
</evidence>
<dbReference type="GeneID" id="84783629"/>
<dbReference type="STRING" id="1423773.FD30_GL000367"/>
<dbReference type="EMBL" id="AZDT01000058">
    <property type="protein sequence ID" value="KRK73530.1"/>
    <property type="molecule type" value="Genomic_DNA"/>
</dbReference>
<name>A0A0R1K026_9LACO</name>
<dbReference type="AlphaFoldDB" id="A0A0R1K026"/>
<dbReference type="Proteomes" id="UP000051162">
    <property type="component" value="Unassembled WGS sequence"/>
</dbReference>
<dbReference type="RefSeq" id="WP_056944667.1">
    <property type="nucleotide sequence ID" value="NZ_AZDT01000058.1"/>
</dbReference>
<dbReference type="InterPro" id="IPR016181">
    <property type="entry name" value="Acyl_CoA_acyltransferase"/>
</dbReference>
<accession>A0A0R1K026</accession>
<evidence type="ECO:0000313" key="1">
    <source>
        <dbReference type="EMBL" id="KRK73530.1"/>
    </source>
</evidence>
<dbReference type="OrthoDB" id="2249426at2"/>